<evidence type="ECO:0000256" key="1">
    <source>
        <dbReference type="SAM" id="MobiDB-lite"/>
    </source>
</evidence>
<name>A0A2W7Q133_9BURK</name>
<dbReference type="Pfam" id="PF03358">
    <property type="entry name" value="FMN_red"/>
    <property type="match status" value="1"/>
</dbReference>
<dbReference type="SUPFAM" id="SSF52218">
    <property type="entry name" value="Flavoproteins"/>
    <property type="match status" value="1"/>
</dbReference>
<dbReference type="AlphaFoldDB" id="A0A2W7Q133"/>
<dbReference type="Proteomes" id="UP000249638">
    <property type="component" value="Unassembled WGS sequence"/>
</dbReference>
<dbReference type="Gene3D" id="3.40.50.360">
    <property type="match status" value="1"/>
</dbReference>
<dbReference type="GO" id="GO:0016491">
    <property type="term" value="F:oxidoreductase activity"/>
    <property type="evidence" value="ECO:0007669"/>
    <property type="project" value="InterPro"/>
</dbReference>
<feature type="compositionally biased region" description="Basic and acidic residues" evidence="1">
    <location>
        <begin position="17"/>
        <end position="37"/>
    </location>
</feature>
<feature type="region of interest" description="Disordered" evidence="1">
    <location>
        <begin position="1"/>
        <end position="45"/>
    </location>
</feature>
<dbReference type="InterPro" id="IPR029039">
    <property type="entry name" value="Flavoprotein-like_sf"/>
</dbReference>
<feature type="compositionally biased region" description="Pro residues" evidence="1">
    <location>
        <begin position="1"/>
        <end position="16"/>
    </location>
</feature>
<evidence type="ECO:0000313" key="4">
    <source>
        <dbReference type="Proteomes" id="UP000249638"/>
    </source>
</evidence>
<accession>A0A2W7Q133</accession>
<proteinExistence type="predicted"/>
<evidence type="ECO:0000259" key="2">
    <source>
        <dbReference type="Pfam" id="PF03358"/>
    </source>
</evidence>
<feature type="domain" description="NADPH-dependent FMN reductase-like" evidence="2">
    <location>
        <begin position="146"/>
        <end position="324"/>
    </location>
</feature>
<comment type="caution">
    <text evidence="3">The sequence shown here is derived from an EMBL/GenBank/DDBJ whole genome shotgun (WGS) entry which is preliminary data.</text>
</comment>
<protein>
    <submittedName>
        <fullName evidence="3">Multimeric flavodoxin WrbA</fullName>
    </submittedName>
</protein>
<dbReference type="InterPro" id="IPR005025">
    <property type="entry name" value="FMN_Rdtase-like_dom"/>
</dbReference>
<dbReference type="EMBL" id="QKZN01000001">
    <property type="protein sequence ID" value="PZX34629.1"/>
    <property type="molecule type" value="Genomic_DNA"/>
</dbReference>
<sequence length="387" mass="43134">MPEQPPKPPMPPAPPDRPAHDAPRAPRHAGNPEDVRKGQVTSPLPREVFRQRFLERFTDPAYRQEDEALDRLERIAWDAYAQSRKAPLTHKAGAGYADPDYDLSDEWRAASEAVRVAQQRQADPATRSRVLLVCAASRNDYTCPGEMSKSWRLAGRARERLEAQGIEVDLLDLSHLTSDAQLHIHPCKGCVSTAMPLCHWPCSCYPNHALGQVNDWMNEIYPRWAACHGVLIVTPVYWYQVSSPLKLMMDRLVCADGGNPDPTTTHGKDVTRAKAIELSGWDYPKHLAGRAYGLVVHGDVAGIEGVRRALSDWLDWMGLIDAGAQARLDRYIGYYEPYATSHVALDHDTSVQGEVDNVARALACAVEQLRHGQLRTADHGLVPPRLK</sequence>
<evidence type="ECO:0000313" key="3">
    <source>
        <dbReference type="EMBL" id="PZX34629.1"/>
    </source>
</evidence>
<keyword evidence="4" id="KW-1185">Reference proteome</keyword>
<reference evidence="3" key="1">
    <citation type="submission" date="2018-06" db="EMBL/GenBank/DDBJ databases">
        <title>Genomic Encyclopedia of Type Strains, Phase IV (KMG-V): Genome sequencing to study the core and pangenomes of soil and plant-associated prokaryotes.</title>
        <authorList>
            <person name="Whitman W."/>
        </authorList>
    </citation>
    <scope>NUCLEOTIDE SEQUENCE [LARGE SCALE GENOMIC DNA]</scope>
    <source>
        <strain evidence="3">MLR2-44</strain>
    </source>
</reference>
<gene>
    <name evidence="3" type="ORF">C7416_101916</name>
</gene>
<organism evidence="3 4">
    <name type="scientific">Cupriavidus phytorum</name>
    <dbReference type="NCBI Taxonomy" id="3024399"/>
    <lineage>
        <taxon>Bacteria</taxon>
        <taxon>Pseudomonadati</taxon>
        <taxon>Pseudomonadota</taxon>
        <taxon>Betaproteobacteria</taxon>
        <taxon>Burkholderiales</taxon>
        <taxon>Burkholderiaceae</taxon>
        <taxon>Cupriavidus</taxon>
    </lineage>
</organism>